<dbReference type="PANTHER" id="PTHR22993:SF9">
    <property type="entry name" value="FORMAMIDOPYRIMIDINE-DNA GLYCOSYLASE"/>
    <property type="match status" value="1"/>
</dbReference>
<dbReference type="PROSITE" id="PS51068">
    <property type="entry name" value="FPG_CAT"/>
    <property type="match status" value="1"/>
</dbReference>
<feature type="domain" description="Formamidopyrimidine-DNA glycosylase catalytic" evidence="1">
    <location>
        <begin position="2"/>
        <end position="115"/>
    </location>
</feature>
<dbReference type="GO" id="GO:0006284">
    <property type="term" value="P:base-excision repair"/>
    <property type="evidence" value="ECO:0007669"/>
    <property type="project" value="InterPro"/>
</dbReference>
<dbReference type="AlphaFoldDB" id="X0TXE4"/>
<dbReference type="InterPro" id="IPR012319">
    <property type="entry name" value="FPG_cat"/>
</dbReference>
<name>X0TXE4_9ZZZZ</name>
<dbReference type="PANTHER" id="PTHR22993">
    <property type="entry name" value="FORMAMIDOPYRIMIDINE-DNA GLYCOSYLASE"/>
    <property type="match status" value="1"/>
</dbReference>
<gene>
    <name evidence="2" type="ORF">S01H1_19106</name>
</gene>
<dbReference type="GO" id="GO:0034039">
    <property type="term" value="F:8-oxo-7,8-dihydroguanine DNA N-glycosylase activity"/>
    <property type="evidence" value="ECO:0007669"/>
    <property type="project" value="TreeGrafter"/>
</dbReference>
<evidence type="ECO:0000313" key="2">
    <source>
        <dbReference type="EMBL" id="GAF91836.1"/>
    </source>
</evidence>
<feature type="non-terminal residue" evidence="2">
    <location>
        <position position="134"/>
    </location>
</feature>
<protein>
    <recommendedName>
        <fullName evidence="1">Formamidopyrimidine-DNA glycosylase catalytic domain-containing protein</fullName>
    </recommendedName>
</protein>
<dbReference type="SMART" id="SM00898">
    <property type="entry name" value="Fapy_DNA_glyco"/>
    <property type="match status" value="1"/>
</dbReference>
<proteinExistence type="predicted"/>
<dbReference type="Gene3D" id="3.20.190.10">
    <property type="entry name" value="MutM-like, N-terminal"/>
    <property type="match status" value="1"/>
</dbReference>
<organism evidence="2">
    <name type="scientific">marine sediment metagenome</name>
    <dbReference type="NCBI Taxonomy" id="412755"/>
    <lineage>
        <taxon>unclassified sequences</taxon>
        <taxon>metagenomes</taxon>
        <taxon>ecological metagenomes</taxon>
    </lineage>
</organism>
<dbReference type="SUPFAM" id="SSF81624">
    <property type="entry name" value="N-terminal domain of MutM-like DNA repair proteins"/>
    <property type="match status" value="1"/>
</dbReference>
<dbReference type="EMBL" id="BARS01010285">
    <property type="protein sequence ID" value="GAF91836.1"/>
    <property type="molecule type" value="Genomic_DNA"/>
</dbReference>
<dbReference type="GO" id="GO:0008270">
    <property type="term" value="F:zinc ion binding"/>
    <property type="evidence" value="ECO:0007669"/>
    <property type="project" value="InterPro"/>
</dbReference>
<dbReference type="GO" id="GO:0003906">
    <property type="term" value="F:DNA-(apurinic or apyrimidinic site) endonuclease activity"/>
    <property type="evidence" value="ECO:0007669"/>
    <property type="project" value="InterPro"/>
</dbReference>
<dbReference type="InterPro" id="IPR035937">
    <property type="entry name" value="FPG_N"/>
</dbReference>
<reference evidence="2" key="1">
    <citation type="journal article" date="2014" name="Front. Microbiol.">
        <title>High frequency of phylogenetically diverse reductive dehalogenase-homologous genes in deep subseafloor sedimentary metagenomes.</title>
        <authorList>
            <person name="Kawai M."/>
            <person name="Futagami T."/>
            <person name="Toyoda A."/>
            <person name="Takaki Y."/>
            <person name="Nishi S."/>
            <person name="Hori S."/>
            <person name="Arai W."/>
            <person name="Tsubouchi T."/>
            <person name="Morono Y."/>
            <person name="Uchiyama I."/>
            <person name="Ito T."/>
            <person name="Fujiyama A."/>
            <person name="Inagaki F."/>
            <person name="Takami H."/>
        </authorList>
    </citation>
    <scope>NUCLEOTIDE SEQUENCE</scope>
    <source>
        <strain evidence="2">Expedition CK06-06</strain>
    </source>
</reference>
<accession>X0TXE4</accession>
<evidence type="ECO:0000259" key="1">
    <source>
        <dbReference type="PROSITE" id="PS51068"/>
    </source>
</evidence>
<comment type="caution">
    <text evidence="2">The sequence shown here is derived from an EMBL/GenBank/DDBJ whole genome shotgun (WGS) entry which is preliminary data.</text>
</comment>
<dbReference type="CDD" id="cd08966">
    <property type="entry name" value="EcFpg-like_N"/>
    <property type="match status" value="1"/>
</dbReference>
<sequence>MPELPEVETIKNELQPHIVGHCVTGITLFWEGIVRQPSVEEFRSRLLGQKITGVIRRGKYLILSLTSGKALVIHLKMTGSLLLKSDSAEPDKYIRAIIYLDKEIGLYFRDPRKLGVMWLVEDTNSIIGKLGPEP</sequence>
<dbReference type="Pfam" id="PF01149">
    <property type="entry name" value="Fapy_DNA_glyco"/>
    <property type="match status" value="1"/>
</dbReference>